<organism evidence="2 3">
    <name type="scientific">Castilleja foliolosa</name>
    <dbReference type="NCBI Taxonomy" id="1961234"/>
    <lineage>
        <taxon>Eukaryota</taxon>
        <taxon>Viridiplantae</taxon>
        <taxon>Streptophyta</taxon>
        <taxon>Embryophyta</taxon>
        <taxon>Tracheophyta</taxon>
        <taxon>Spermatophyta</taxon>
        <taxon>Magnoliopsida</taxon>
        <taxon>eudicotyledons</taxon>
        <taxon>Gunneridae</taxon>
        <taxon>Pentapetalae</taxon>
        <taxon>asterids</taxon>
        <taxon>lamiids</taxon>
        <taxon>Lamiales</taxon>
        <taxon>Orobanchaceae</taxon>
        <taxon>Pedicularideae</taxon>
        <taxon>Castillejinae</taxon>
        <taxon>Castilleja</taxon>
    </lineage>
</organism>
<dbReference type="AlphaFoldDB" id="A0ABD3CAY7"/>
<dbReference type="Proteomes" id="UP001632038">
    <property type="component" value="Unassembled WGS sequence"/>
</dbReference>
<feature type="region of interest" description="Disordered" evidence="1">
    <location>
        <begin position="26"/>
        <end position="54"/>
    </location>
</feature>
<comment type="caution">
    <text evidence="2">The sequence shown here is derived from an EMBL/GenBank/DDBJ whole genome shotgun (WGS) entry which is preliminary data.</text>
</comment>
<proteinExistence type="predicted"/>
<dbReference type="PANTHER" id="PTHR48449">
    <property type="entry name" value="DUF1985 DOMAIN-CONTAINING PROTEIN"/>
    <property type="match status" value="1"/>
</dbReference>
<dbReference type="EMBL" id="JAVIJP010000040">
    <property type="protein sequence ID" value="KAL3626963.1"/>
    <property type="molecule type" value="Genomic_DNA"/>
</dbReference>
<sequence>MASADNTVNNNNMEIQVYEPPQVGETAAAANPTNAADSTPTNNADSSTTIFDNNKADSTTGWKSMWPNLRIAEGKRSSLLLDVKKELPTEFSKWLGSQMLQRFRESCFGAYLQYPKTQVPSAVMHLMLSQQVIKEGAEEDELWFLVGDKFVRFSKYEYALVTGLRFGTTNFDPNAISRCPKKWVFRKFVDPENKYGKKGTPYDDVLDLFKKQPKALRISHLKTYSRLPRCCPCTEILHFIFEAVPGLAANITLKPKHKLVQPRILKRLVHIKTKDNILEFYDTKEPIECYETLEPTKKELVDYTWCNHVADDLRSSVKYIHRESQFKAAGKAKDTALKRTREQSPVLAKSPVPAQEQRRWLCPCGGGA</sequence>
<protein>
    <recommendedName>
        <fullName evidence="4">DUF1985 domain-containing protein</fullName>
    </recommendedName>
</protein>
<evidence type="ECO:0000313" key="3">
    <source>
        <dbReference type="Proteomes" id="UP001632038"/>
    </source>
</evidence>
<accession>A0ABD3CAY7</accession>
<dbReference type="PANTHER" id="PTHR48449:SF1">
    <property type="entry name" value="DUF1985 DOMAIN-CONTAINING PROTEIN"/>
    <property type="match status" value="1"/>
</dbReference>
<name>A0ABD3CAY7_9LAMI</name>
<feature type="compositionally biased region" description="Low complexity" evidence="1">
    <location>
        <begin position="26"/>
        <end position="45"/>
    </location>
</feature>
<reference evidence="3" key="1">
    <citation type="journal article" date="2024" name="IScience">
        <title>Strigolactones Initiate the Formation of Haustorium-like Structures in Castilleja.</title>
        <authorList>
            <person name="Buerger M."/>
            <person name="Peterson D."/>
            <person name="Chory J."/>
        </authorList>
    </citation>
    <scope>NUCLEOTIDE SEQUENCE [LARGE SCALE GENOMIC DNA]</scope>
</reference>
<gene>
    <name evidence="2" type="ORF">CASFOL_029176</name>
</gene>
<evidence type="ECO:0008006" key="4">
    <source>
        <dbReference type="Google" id="ProtNLM"/>
    </source>
</evidence>
<evidence type="ECO:0000313" key="2">
    <source>
        <dbReference type="EMBL" id="KAL3626963.1"/>
    </source>
</evidence>
<keyword evidence="3" id="KW-1185">Reference proteome</keyword>
<evidence type="ECO:0000256" key="1">
    <source>
        <dbReference type="SAM" id="MobiDB-lite"/>
    </source>
</evidence>